<feature type="compositionally biased region" description="Polar residues" evidence="2">
    <location>
        <begin position="214"/>
        <end position="227"/>
    </location>
</feature>
<dbReference type="InterPro" id="IPR001619">
    <property type="entry name" value="Sec1-like"/>
</dbReference>
<feature type="compositionally biased region" description="Basic and acidic residues" evidence="2">
    <location>
        <begin position="768"/>
        <end position="795"/>
    </location>
</feature>
<evidence type="ECO:0000313" key="3">
    <source>
        <dbReference type="EMBL" id="OZJ04363.1"/>
    </source>
</evidence>
<dbReference type="GO" id="GO:0019901">
    <property type="term" value="F:protein kinase binding"/>
    <property type="evidence" value="ECO:0007669"/>
    <property type="project" value="InterPro"/>
</dbReference>
<dbReference type="GO" id="GO:0005634">
    <property type="term" value="C:nucleus"/>
    <property type="evidence" value="ECO:0007669"/>
    <property type="project" value="TreeGrafter"/>
</dbReference>
<dbReference type="EMBL" id="MVBO01000043">
    <property type="protein sequence ID" value="OZJ04363.1"/>
    <property type="molecule type" value="Genomic_DNA"/>
</dbReference>
<feature type="compositionally biased region" description="Polar residues" evidence="2">
    <location>
        <begin position="439"/>
        <end position="450"/>
    </location>
</feature>
<reference evidence="3 4" key="1">
    <citation type="journal article" date="2017" name="Mycologia">
        <title>Bifiguratus adelaidae, gen. et sp. nov., a new member of Mucoromycotina in endophytic and soil-dwelling habitats.</title>
        <authorList>
            <person name="Torres-Cruz T.J."/>
            <person name="Billingsley Tobias T.L."/>
            <person name="Almatruk M."/>
            <person name="Hesse C."/>
            <person name="Kuske C.R."/>
            <person name="Desiro A."/>
            <person name="Benucci G.M."/>
            <person name="Bonito G."/>
            <person name="Stajich J.E."/>
            <person name="Dunlap C."/>
            <person name="Arnold A.E."/>
            <person name="Porras-Alfaro A."/>
        </authorList>
    </citation>
    <scope>NUCLEOTIDE SEQUENCE [LARGE SCALE GENOMIC DNA]</scope>
    <source>
        <strain evidence="3 4">AZ0501</strain>
    </source>
</reference>
<dbReference type="PANTHER" id="PTHR15615:SF27">
    <property type="entry name" value="PHO85 CYCLIN CLG1"/>
    <property type="match status" value="1"/>
</dbReference>
<comment type="similarity">
    <text evidence="1">Belongs to the STXBP/unc-18/SEC1 family.</text>
</comment>
<dbReference type="SUPFAM" id="SSF56815">
    <property type="entry name" value="Sec1/munc18-like (SM) proteins"/>
    <property type="match status" value="1"/>
</dbReference>
<feature type="region of interest" description="Disordered" evidence="2">
    <location>
        <begin position="191"/>
        <end position="227"/>
    </location>
</feature>
<keyword evidence="4" id="KW-1185">Reference proteome</keyword>
<evidence type="ECO:0000256" key="2">
    <source>
        <dbReference type="SAM" id="MobiDB-lite"/>
    </source>
</evidence>
<dbReference type="InterPro" id="IPR013922">
    <property type="entry name" value="Cyclin_PHO80-like"/>
</dbReference>
<dbReference type="GO" id="GO:0016538">
    <property type="term" value="F:cyclin-dependent protein serine/threonine kinase regulator activity"/>
    <property type="evidence" value="ECO:0007669"/>
    <property type="project" value="TreeGrafter"/>
</dbReference>
<evidence type="ECO:0000256" key="1">
    <source>
        <dbReference type="ARBA" id="ARBA00009884"/>
    </source>
</evidence>
<dbReference type="PANTHER" id="PTHR15615">
    <property type="match status" value="1"/>
</dbReference>
<dbReference type="Gene3D" id="1.10.472.10">
    <property type="entry name" value="Cyclin-like"/>
    <property type="match status" value="1"/>
</dbReference>
<feature type="compositionally biased region" description="Low complexity" evidence="2">
    <location>
        <begin position="451"/>
        <end position="462"/>
    </location>
</feature>
<organism evidence="3 4">
    <name type="scientific">Bifiguratus adelaidae</name>
    <dbReference type="NCBI Taxonomy" id="1938954"/>
    <lineage>
        <taxon>Eukaryota</taxon>
        <taxon>Fungi</taxon>
        <taxon>Fungi incertae sedis</taxon>
        <taxon>Mucoromycota</taxon>
        <taxon>Mucoromycotina</taxon>
        <taxon>Endogonomycetes</taxon>
        <taxon>Endogonales</taxon>
        <taxon>Endogonales incertae sedis</taxon>
        <taxon>Bifiguratus</taxon>
    </lineage>
</organism>
<sequence length="795" mass="88459">MASNIKGAKEEDKKVLLAHARLGAEHKEALENLSLMGIQYNETLAKLLKKPKAKRKQFDADSVMLTRYQPRIKGLLEDHLADDIDNSLFPFLKHPLPASRQERQTGSHIDNTLRVYKTQWHKKTKGQAVVKPPDGPAMLVFVLGGITWSEIRSAFEIAQQYNREVYIGSTHILTPESYLHDLQMLRKPIERPSPIIPPVQSGPATKATKPRKTVNPTQPPRSSSSGIANKVSKFNRFAKIFHLTHGQWSPLSLSLFLSLSSFPSAISLAPLSLSLSPLQPLFRHSYPSGNAVQTTTAIHPLLLDLATHYSKPAGSHGMQAQSMMRTESLPTPRHGQLEYEHAVPLDVWQRRCTAYTHAEPDWSMHHHGGRNSFSGESQRYGGNLMAVPVDVLPKPKTLGILPSDDTYRAAIDGEHSRNYDQRRRSQLFSLFEDPHNVHPNRQGSNRSSFDQAQPQQQQQQQQRSPDMPGSFNGLESYSLFYNSSYSRPRLSESVSDSVVTEQPTENSRGSETPITFLSQPVPNINVLVEFASFAVGAMWNSHASSLHSGHAEPLQRHGTSNVTPTFYNPTPAFKQFTLQILKATQLSSSVVFLALRYIYMLLTKHPGTWGTEGSEYRLFCAALILANKFLDDNTFTNSTWANLTGLPVKDINMMEMEFLTVLDFNICVQAEVFEHWSTVLMPYYDFIRNGTGWTSSAADKAAQAERLLKTLGAYYYYNSGKVDAKAHEAKGRVEATAHDVAGKTSATIDETKGKAKEVAHKATGQVKGKTESTAEQAKAKAEEAAEKAKAEAAKK</sequence>
<dbReference type="InterPro" id="IPR036045">
    <property type="entry name" value="Sec1-like_sf"/>
</dbReference>
<dbReference type="InterPro" id="IPR027482">
    <property type="entry name" value="Sec1-like_dom2"/>
</dbReference>
<dbReference type="Gene3D" id="3.40.50.1910">
    <property type="match status" value="1"/>
</dbReference>
<feature type="region of interest" description="Disordered" evidence="2">
    <location>
        <begin position="751"/>
        <end position="795"/>
    </location>
</feature>
<dbReference type="GO" id="GO:0000307">
    <property type="term" value="C:cyclin-dependent protein kinase holoenzyme complex"/>
    <property type="evidence" value="ECO:0007669"/>
    <property type="project" value="TreeGrafter"/>
</dbReference>
<name>A0A261Y197_9FUNG</name>
<dbReference type="Proteomes" id="UP000242875">
    <property type="component" value="Unassembled WGS sequence"/>
</dbReference>
<dbReference type="InterPro" id="IPR036915">
    <property type="entry name" value="Cyclin-like_sf"/>
</dbReference>
<dbReference type="AlphaFoldDB" id="A0A261Y197"/>
<dbReference type="Pfam" id="PF08613">
    <property type="entry name" value="Cyclin"/>
    <property type="match status" value="1"/>
</dbReference>
<dbReference type="SUPFAM" id="SSF47954">
    <property type="entry name" value="Cyclin-like"/>
    <property type="match status" value="1"/>
</dbReference>
<dbReference type="OrthoDB" id="286814at2759"/>
<dbReference type="CDD" id="cd20557">
    <property type="entry name" value="CYCLIN_ScPCL1-like"/>
    <property type="match status" value="1"/>
</dbReference>
<dbReference type="Pfam" id="PF00995">
    <property type="entry name" value="Sec1"/>
    <property type="match status" value="1"/>
</dbReference>
<dbReference type="GO" id="GO:0016192">
    <property type="term" value="P:vesicle-mediated transport"/>
    <property type="evidence" value="ECO:0007669"/>
    <property type="project" value="InterPro"/>
</dbReference>
<evidence type="ECO:0000313" key="4">
    <source>
        <dbReference type="Proteomes" id="UP000242875"/>
    </source>
</evidence>
<protein>
    <submittedName>
        <fullName evidence="3">Uncharacterized protein</fullName>
    </submittedName>
</protein>
<comment type="caution">
    <text evidence="3">The sequence shown here is derived from an EMBL/GenBank/DDBJ whole genome shotgun (WGS) entry which is preliminary data.</text>
</comment>
<accession>A0A261Y197</accession>
<gene>
    <name evidence="3" type="ORF">BZG36_03207</name>
</gene>
<feature type="compositionally biased region" description="Basic and acidic residues" evidence="2">
    <location>
        <begin position="751"/>
        <end position="760"/>
    </location>
</feature>
<feature type="region of interest" description="Disordered" evidence="2">
    <location>
        <begin position="491"/>
        <end position="514"/>
    </location>
</feature>
<feature type="region of interest" description="Disordered" evidence="2">
    <location>
        <begin position="433"/>
        <end position="471"/>
    </location>
</feature>
<proteinExistence type="inferred from homology"/>